<evidence type="ECO:0000259" key="5">
    <source>
        <dbReference type="Pfam" id="PF17851"/>
    </source>
</evidence>
<evidence type="ECO:0000256" key="4">
    <source>
        <dbReference type="RuleBase" id="RU361187"/>
    </source>
</evidence>
<organism evidence="6 7">
    <name type="scientific">Glarea lozoyensis (strain ATCC 74030 / MF5533)</name>
    <dbReference type="NCBI Taxonomy" id="1104152"/>
    <lineage>
        <taxon>Eukaryota</taxon>
        <taxon>Fungi</taxon>
        <taxon>Dikarya</taxon>
        <taxon>Ascomycota</taxon>
        <taxon>Pezizomycotina</taxon>
        <taxon>Leotiomycetes</taxon>
        <taxon>Helotiales</taxon>
        <taxon>Helotiaceae</taxon>
        <taxon>Glarea</taxon>
    </lineage>
</organism>
<dbReference type="PANTHER" id="PTHR42812">
    <property type="entry name" value="BETA-XYLOSIDASE"/>
    <property type="match status" value="1"/>
</dbReference>
<evidence type="ECO:0000256" key="2">
    <source>
        <dbReference type="ARBA" id="ARBA00022801"/>
    </source>
</evidence>
<dbReference type="InParanoid" id="H0ESV2"/>
<comment type="similarity">
    <text evidence="1 4">Belongs to the glycosyl hydrolase 43 family.</text>
</comment>
<keyword evidence="2 4" id="KW-0378">Hydrolase</keyword>
<dbReference type="Proteomes" id="UP000005446">
    <property type="component" value="Unassembled WGS sequence"/>
</dbReference>
<dbReference type="Gene3D" id="2.115.10.20">
    <property type="entry name" value="Glycosyl hydrolase domain, family 43"/>
    <property type="match status" value="1"/>
</dbReference>
<dbReference type="EMBL" id="AGUE01000151">
    <property type="protein sequence ID" value="EHK98424.1"/>
    <property type="molecule type" value="Genomic_DNA"/>
</dbReference>
<evidence type="ECO:0000256" key="3">
    <source>
        <dbReference type="ARBA" id="ARBA00023295"/>
    </source>
</evidence>
<proteinExistence type="inferred from homology"/>
<protein>
    <submittedName>
        <fullName evidence="6">Putative beta-xylosidase</fullName>
    </submittedName>
</protein>
<dbReference type="Pfam" id="PF04616">
    <property type="entry name" value="Glyco_hydro_43"/>
    <property type="match status" value="1"/>
</dbReference>
<dbReference type="PANTHER" id="PTHR42812:SF15">
    <property type="entry name" value="HYDROLASE, PUTATIVE (AFU_ORTHOLOGUE AFUA_2G00930)-RELATED"/>
    <property type="match status" value="1"/>
</dbReference>
<evidence type="ECO:0000313" key="7">
    <source>
        <dbReference type="Proteomes" id="UP000005446"/>
    </source>
</evidence>
<dbReference type="InterPro" id="IPR041542">
    <property type="entry name" value="GH43_C2"/>
</dbReference>
<dbReference type="GO" id="GO:0004553">
    <property type="term" value="F:hydrolase activity, hydrolyzing O-glycosyl compounds"/>
    <property type="evidence" value="ECO:0007669"/>
    <property type="project" value="InterPro"/>
</dbReference>
<dbReference type="OrthoDB" id="2139957at2759"/>
<evidence type="ECO:0000256" key="1">
    <source>
        <dbReference type="ARBA" id="ARBA00009865"/>
    </source>
</evidence>
<dbReference type="AlphaFoldDB" id="H0ESV2"/>
<dbReference type="Pfam" id="PF17851">
    <property type="entry name" value="GH43_C2"/>
    <property type="match status" value="1"/>
</dbReference>
<keyword evidence="3 4" id="KW-0326">Glycosidase</keyword>
<dbReference type="InterPro" id="IPR006710">
    <property type="entry name" value="Glyco_hydro_43"/>
</dbReference>
<dbReference type="Gene3D" id="2.60.120.200">
    <property type="match status" value="1"/>
</dbReference>
<reference evidence="6 7" key="1">
    <citation type="journal article" date="2012" name="Eukaryot. Cell">
        <title>Genome sequence of the fungus Glarea lozoyensis: the first genome sequence of a species from the Helotiaceae family.</title>
        <authorList>
            <person name="Youssar L."/>
            <person name="Gruening B.A."/>
            <person name="Erxleben A."/>
            <person name="Guenther S."/>
            <person name="Huettel W."/>
        </authorList>
    </citation>
    <scope>NUCLEOTIDE SEQUENCE [LARGE SCALE GENOMIC DNA]</scope>
    <source>
        <strain evidence="7">ATCC 74030 / MF5533</strain>
    </source>
</reference>
<dbReference type="InterPro" id="IPR051795">
    <property type="entry name" value="Glycosyl_Hydrlase_43"/>
</dbReference>
<dbReference type="InterPro" id="IPR023296">
    <property type="entry name" value="Glyco_hydro_beta-prop_sf"/>
</dbReference>
<sequence length="401" mass="43548">MSYDLVNWKYIGHSVPTLGFGSNGTYVYTASSVTGPWQQKTKISTCYYDAGMLIDDDNTIYIAYGNTQLSVAQLSKDGLSQVKTQVVYQTPSTIGTLEGSRMYKIKGSYYIFATRPANGQYILKSTNGPFGPYEVKQLLLNLPGPISGGGVPHQGGLVQTPAGEWCYMAFVDSYPGGRVPALAPIGWGSDGFPVLQTSNGAWGTSYIAPLPLRPLESPSGIDYFNGTSLGPQWEWNHNPDTTRNTLSRRILGPTSSGTIILNVENMKDGDRAGFALLRDTSAWVGVRRDGTALKISMWSGLTMTSTWATANTGSEVSSASVSGTRFWLRVYADIHAGTGKQGYFYYSTDGKSFQKLGSLTLNQAWNFFPGYRYAIFNYATKTLGGSVLIESFKVDSPGLTT</sequence>
<dbReference type="InterPro" id="IPR013320">
    <property type="entry name" value="ConA-like_dom_sf"/>
</dbReference>
<feature type="domain" description="Beta-xylosidase C-terminal Concanavalin A-like" evidence="5">
    <location>
        <begin position="242"/>
        <end position="393"/>
    </location>
</feature>
<dbReference type="HOGENOM" id="CLU_016508_1_1_1"/>
<evidence type="ECO:0000313" key="6">
    <source>
        <dbReference type="EMBL" id="EHK98424.1"/>
    </source>
</evidence>
<dbReference type="GO" id="GO:0005975">
    <property type="term" value="P:carbohydrate metabolic process"/>
    <property type="evidence" value="ECO:0007669"/>
    <property type="project" value="InterPro"/>
</dbReference>
<keyword evidence="7" id="KW-1185">Reference proteome</keyword>
<gene>
    <name evidence="6" type="ORF">M7I_5799</name>
</gene>
<dbReference type="SUPFAM" id="SSF75005">
    <property type="entry name" value="Arabinanase/levansucrase/invertase"/>
    <property type="match status" value="1"/>
</dbReference>
<name>H0ESV2_GLAL7</name>
<comment type="caution">
    <text evidence="6">The sequence shown here is derived from an EMBL/GenBank/DDBJ whole genome shotgun (WGS) entry which is preliminary data.</text>
</comment>
<dbReference type="SUPFAM" id="SSF49899">
    <property type="entry name" value="Concanavalin A-like lectins/glucanases"/>
    <property type="match status" value="1"/>
</dbReference>
<accession>H0ESV2</accession>